<dbReference type="SUPFAM" id="SSF49354">
    <property type="entry name" value="PapD-like"/>
    <property type="match status" value="1"/>
</dbReference>
<name>A0A840RY62_9BURK</name>
<dbReference type="InterPro" id="IPR008962">
    <property type="entry name" value="PapD-like_sf"/>
</dbReference>
<gene>
    <name evidence="1" type="ORF">HNR39_003447</name>
</gene>
<dbReference type="InterPro" id="IPR013783">
    <property type="entry name" value="Ig-like_fold"/>
</dbReference>
<proteinExistence type="predicted"/>
<sequence>MMNPIFSAPPKAVQCAKAAPAWASFNRASALLLGAALIMLAPRPALADLMLYPTRIVFEKNQRAAQLELINNGQETATYRISVVNRRMNDVGEFAPVTSPLPGELFSDKLVRYSPRQVVLAPGRSQIVRISLRKPTDLATGEYRSHFQFDRLPDVDGVTSIDAQSNPSSNIGMSLTALIGATIPLIVRQGETSANVTLSGLTILKPEATNGFMLAMVMERSGNSSVYGDLNASFTPHGGKESVIGTVGGVAVYAPNALRRVKLSLKMPAGLALKGGNVHVTFRERPDAGGKLIAEAILEIP</sequence>
<keyword evidence="2" id="KW-1185">Reference proteome</keyword>
<dbReference type="RefSeq" id="WP_245182255.1">
    <property type="nucleotide sequence ID" value="NZ_JAAOZT010000003.1"/>
</dbReference>
<dbReference type="AlphaFoldDB" id="A0A840RY62"/>
<accession>A0A840RY62</accession>
<dbReference type="Gene3D" id="2.60.40.10">
    <property type="entry name" value="Immunoglobulins"/>
    <property type="match status" value="1"/>
</dbReference>
<dbReference type="EMBL" id="JACHHQ010000007">
    <property type="protein sequence ID" value="MBB5201594.1"/>
    <property type="molecule type" value="Genomic_DNA"/>
</dbReference>
<dbReference type="Proteomes" id="UP000571084">
    <property type="component" value="Unassembled WGS sequence"/>
</dbReference>
<comment type="caution">
    <text evidence="1">The sequence shown here is derived from an EMBL/GenBank/DDBJ whole genome shotgun (WGS) entry which is preliminary data.</text>
</comment>
<evidence type="ECO:0000313" key="2">
    <source>
        <dbReference type="Proteomes" id="UP000571084"/>
    </source>
</evidence>
<evidence type="ECO:0000313" key="1">
    <source>
        <dbReference type="EMBL" id="MBB5201594.1"/>
    </source>
</evidence>
<protein>
    <submittedName>
        <fullName evidence="1">P pilus assembly chaperone PapD</fullName>
    </submittedName>
</protein>
<reference evidence="1 2" key="1">
    <citation type="submission" date="2020-08" db="EMBL/GenBank/DDBJ databases">
        <title>Genomic Encyclopedia of Type Strains, Phase IV (KMG-IV): sequencing the most valuable type-strain genomes for metagenomic binning, comparative biology and taxonomic classification.</title>
        <authorList>
            <person name="Goeker M."/>
        </authorList>
    </citation>
    <scope>NUCLEOTIDE SEQUENCE [LARGE SCALE GENOMIC DNA]</scope>
    <source>
        <strain evidence="1 2">DSM 23240</strain>
    </source>
</reference>
<organism evidence="1 2">
    <name type="scientific">Glaciimonas immobilis</name>
    <dbReference type="NCBI Taxonomy" id="728004"/>
    <lineage>
        <taxon>Bacteria</taxon>
        <taxon>Pseudomonadati</taxon>
        <taxon>Pseudomonadota</taxon>
        <taxon>Betaproteobacteria</taxon>
        <taxon>Burkholderiales</taxon>
        <taxon>Oxalobacteraceae</taxon>
        <taxon>Glaciimonas</taxon>
    </lineage>
</organism>